<dbReference type="Proteomes" id="UP000190541">
    <property type="component" value="Unassembled WGS sequence"/>
</dbReference>
<evidence type="ECO:0000313" key="2">
    <source>
        <dbReference type="Proteomes" id="UP000190541"/>
    </source>
</evidence>
<dbReference type="OrthoDB" id="1122522at2"/>
<reference evidence="1 2" key="1">
    <citation type="submission" date="2017-02" db="EMBL/GenBank/DDBJ databases">
        <authorList>
            <person name="Peterson S.W."/>
        </authorList>
    </citation>
    <scope>NUCLEOTIDE SEQUENCE [LARGE SCALE GENOMIC DNA]</scope>
    <source>
        <strain evidence="1 2">DSM 22899</strain>
    </source>
</reference>
<protein>
    <submittedName>
        <fullName evidence="1">Uncharacterized protein</fullName>
    </submittedName>
</protein>
<dbReference type="GO" id="GO:0003677">
    <property type="term" value="F:DNA binding"/>
    <property type="evidence" value="ECO:0007669"/>
    <property type="project" value="InterPro"/>
</dbReference>
<sequence length="135" mass="15459">MDRITDKSEEYLFVDNEKFGQELFVRREIAGKDSLEIAQEFGMEETEYLELENGKGKVTTELIQKAAKIYKTDPLRLISSVPGAVFKEIENATILNASNFHTFQGVNEKQNDAILKLIENVTEINSRVMELLEKK</sequence>
<dbReference type="RefSeq" id="WP_079717633.1">
    <property type="nucleotide sequence ID" value="NZ_FUYS01000007.1"/>
</dbReference>
<dbReference type="STRING" id="623280.SAMN05660226_02980"/>
<proteinExistence type="predicted"/>
<keyword evidence="2" id="KW-1185">Reference proteome</keyword>
<dbReference type="InterPro" id="IPR010982">
    <property type="entry name" value="Lambda_DNA-bd_dom_sf"/>
</dbReference>
<gene>
    <name evidence="1" type="ORF">SAMN05660226_02980</name>
</gene>
<dbReference type="AlphaFoldDB" id="A0A1T5DTH6"/>
<evidence type="ECO:0000313" key="1">
    <source>
        <dbReference type="EMBL" id="SKB75048.1"/>
    </source>
</evidence>
<dbReference type="SUPFAM" id="SSF47413">
    <property type="entry name" value="lambda repressor-like DNA-binding domains"/>
    <property type="match status" value="1"/>
</dbReference>
<name>A0A1T5DTH6_9SPHI</name>
<dbReference type="EMBL" id="FUYS01000007">
    <property type="protein sequence ID" value="SKB75048.1"/>
    <property type="molecule type" value="Genomic_DNA"/>
</dbReference>
<organism evidence="1 2">
    <name type="scientific">Parapedobacter luteus</name>
    <dbReference type="NCBI Taxonomy" id="623280"/>
    <lineage>
        <taxon>Bacteria</taxon>
        <taxon>Pseudomonadati</taxon>
        <taxon>Bacteroidota</taxon>
        <taxon>Sphingobacteriia</taxon>
        <taxon>Sphingobacteriales</taxon>
        <taxon>Sphingobacteriaceae</taxon>
        <taxon>Parapedobacter</taxon>
    </lineage>
</organism>
<accession>A0A1T5DTH6</accession>